<dbReference type="InterPro" id="IPR027479">
    <property type="entry name" value="S-Me-THD_N_sf"/>
</dbReference>
<reference evidence="3 4" key="1">
    <citation type="submission" date="2020-08" db="EMBL/GenBank/DDBJ databases">
        <title>Genomic Encyclopedia of Type Strains, Phase III (KMG-III): the genomes of soil and plant-associated and newly described type strains.</title>
        <authorList>
            <person name="Whitman W."/>
        </authorList>
    </citation>
    <scope>NUCLEOTIDE SEQUENCE [LARGE SCALE GENOMIC DNA]</scope>
    <source>
        <strain evidence="3 4">CECT 3302</strain>
    </source>
</reference>
<gene>
    <name evidence="3" type="ORF">FHS12_000819</name>
</gene>
<dbReference type="SUPFAM" id="SSF160991">
    <property type="entry name" value="CV3147-like"/>
    <property type="match status" value="1"/>
</dbReference>
<dbReference type="Pfam" id="PF06032">
    <property type="entry name" value="S-Me-THD_N"/>
    <property type="match status" value="1"/>
</dbReference>
<dbReference type="Gene3D" id="2.40.390.10">
    <property type="entry name" value="CV3147-like"/>
    <property type="match status" value="1"/>
</dbReference>
<feature type="domain" description="S-Me-THD-like C-terminal" evidence="2">
    <location>
        <begin position="176"/>
        <end position="331"/>
    </location>
</feature>
<evidence type="ECO:0008006" key="5">
    <source>
        <dbReference type="Google" id="ProtNLM"/>
    </source>
</evidence>
<dbReference type="AlphaFoldDB" id="A0A7W5A1E7"/>
<dbReference type="Gene3D" id="3.40.1610.10">
    <property type="entry name" value="CV3147-like domain"/>
    <property type="match status" value="1"/>
</dbReference>
<dbReference type="Proteomes" id="UP000577707">
    <property type="component" value="Unassembled WGS sequence"/>
</dbReference>
<dbReference type="EMBL" id="JACHXG010000002">
    <property type="protein sequence ID" value="MBB3087886.1"/>
    <property type="molecule type" value="Genomic_DNA"/>
</dbReference>
<evidence type="ECO:0000259" key="1">
    <source>
        <dbReference type="Pfam" id="PF06032"/>
    </source>
</evidence>
<dbReference type="RefSeq" id="WP_183542510.1">
    <property type="nucleotide sequence ID" value="NZ_BMQT01000004.1"/>
</dbReference>
<evidence type="ECO:0000313" key="3">
    <source>
        <dbReference type="EMBL" id="MBB3087886.1"/>
    </source>
</evidence>
<proteinExistence type="predicted"/>
<evidence type="ECO:0000313" key="4">
    <source>
        <dbReference type="Proteomes" id="UP000577707"/>
    </source>
</evidence>
<sequence>MKRALTMDDIEAAVLGGAILGGGGGGFVEKGLRTAELALTAGTPQLWTLDEFDDDDLVATVALVGAPAAPSPLVTPRHLMRALELLNRELPGREIVAINSNENGAETTVNGWFQSAMSGLPVIDLACNGRAHPSSVMGAMGLHLREGYTSIQAYAGGHPHQYLEGATTGNLDATSGVVRRASMDAGGWVGVARNPVSVGYSRDHGAPGAITSAIELGQQYLKGGLHGAIEHLGGRVVTAGTVSGFTCRQEEGLDVGVVTLDDDDRTALHFVNEYMVLEQGSTRISAFPDLIMTFVADGASATSGPPRPVPSGVVAEGMELTVVTVPAEKLILAETMFMPDLYAPLEAALDRRFAPAVLAGA</sequence>
<dbReference type="InterPro" id="IPR010318">
    <property type="entry name" value="S-Me-THD_N"/>
</dbReference>
<protein>
    <recommendedName>
        <fullName evidence="5">DUF917 family protein</fullName>
    </recommendedName>
</protein>
<name>A0A7W5A1E7_9ACTN</name>
<accession>A0A7W5A1E7</accession>
<dbReference type="InterPro" id="IPR048350">
    <property type="entry name" value="S-Me-THD-like_C"/>
</dbReference>
<organism evidence="3 4">
    <name type="scientific">Nocardioides albus</name>
    <dbReference type="NCBI Taxonomy" id="1841"/>
    <lineage>
        <taxon>Bacteria</taxon>
        <taxon>Bacillati</taxon>
        <taxon>Actinomycetota</taxon>
        <taxon>Actinomycetes</taxon>
        <taxon>Propionibacteriales</taxon>
        <taxon>Nocardioidaceae</taxon>
        <taxon>Nocardioides</taxon>
    </lineage>
</organism>
<keyword evidence="4" id="KW-1185">Reference proteome</keyword>
<dbReference type="Pfam" id="PF20906">
    <property type="entry name" value="S-Me-THD_C"/>
    <property type="match status" value="1"/>
</dbReference>
<feature type="domain" description="S-Me-THD N-terminal" evidence="1">
    <location>
        <begin position="9"/>
        <end position="143"/>
    </location>
</feature>
<dbReference type="InterPro" id="IPR024071">
    <property type="entry name" value="S-Me-THD_C_sf"/>
</dbReference>
<comment type="caution">
    <text evidence="3">The sequence shown here is derived from an EMBL/GenBank/DDBJ whole genome shotgun (WGS) entry which is preliminary data.</text>
</comment>
<evidence type="ECO:0000259" key="2">
    <source>
        <dbReference type="Pfam" id="PF20906"/>
    </source>
</evidence>